<dbReference type="PANTHER" id="PTHR48022">
    <property type="entry name" value="PLASTIDIC GLUCOSE TRANSPORTER 4"/>
    <property type="match status" value="1"/>
</dbReference>
<feature type="transmembrane region" description="Helical" evidence="6">
    <location>
        <begin position="134"/>
        <end position="152"/>
    </location>
</feature>
<dbReference type="AlphaFoldDB" id="A0A9P6W5I2"/>
<dbReference type="InterPro" id="IPR036259">
    <property type="entry name" value="MFS_trans_sf"/>
</dbReference>
<evidence type="ECO:0000256" key="6">
    <source>
        <dbReference type="SAM" id="Phobius"/>
    </source>
</evidence>
<dbReference type="PROSITE" id="PS50850">
    <property type="entry name" value="MFS"/>
    <property type="match status" value="1"/>
</dbReference>
<feature type="transmembrane region" description="Helical" evidence="6">
    <location>
        <begin position="261"/>
        <end position="283"/>
    </location>
</feature>
<feature type="transmembrane region" description="Helical" evidence="6">
    <location>
        <begin position="77"/>
        <end position="95"/>
    </location>
</feature>
<gene>
    <name evidence="8" type="ORF">C6P46_000304</name>
</gene>
<comment type="subcellular location">
    <subcellularLocation>
        <location evidence="1">Membrane</location>
        <topology evidence="1">Multi-pass membrane protein</topology>
    </subcellularLocation>
</comment>
<proteinExistence type="inferred from homology"/>
<feature type="transmembrane region" description="Helical" evidence="6">
    <location>
        <begin position="303"/>
        <end position="320"/>
    </location>
</feature>
<accession>A0A9P6W5I2</accession>
<keyword evidence="9" id="KW-1185">Reference proteome</keyword>
<reference evidence="8 9" key="1">
    <citation type="submission" date="2020-11" db="EMBL/GenBank/DDBJ databases">
        <title>Kefir isolates.</title>
        <authorList>
            <person name="Marcisauskas S."/>
            <person name="Kim Y."/>
            <person name="Blasche S."/>
        </authorList>
    </citation>
    <scope>NUCLEOTIDE SEQUENCE [LARGE SCALE GENOMIC DNA]</scope>
    <source>
        <strain evidence="8 9">KR</strain>
    </source>
</reference>
<dbReference type="Pfam" id="PF07690">
    <property type="entry name" value="MFS_1"/>
    <property type="match status" value="1"/>
</dbReference>
<comment type="caution">
    <text evidence="8">The sequence shown here is derived from an EMBL/GenBank/DDBJ whole genome shotgun (WGS) entry which is preliminary data.</text>
</comment>
<feature type="domain" description="Major facilitator superfamily (MFS) profile" evidence="7">
    <location>
        <begin position="36"/>
        <end position="450"/>
    </location>
</feature>
<comment type="similarity">
    <text evidence="2">Belongs to the major facilitator superfamily. Sugar transporter (TC 2.A.1.1) family.</text>
</comment>
<dbReference type="SUPFAM" id="SSF103473">
    <property type="entry name" value="MFS general substrate transporter"/>
    <property type="match status" value="1"/>
</dbReference>
<keyword evidence="3 6" id="KW-0812">Transmembrane</keyword>
<evidence type="ECO:0000313" key="8">
    <source>
        <dbReference type="EMBL" id="KAG0665205.1"/>
    </source>
</evidence>
<feature type="transmembrane region" description="Helical" evidence="6">
    <location>
        <begin position="427"/>
        <end position="446"/>
    </location>
</feature>
<feature type="transmembrane region" description="Helical" evidence="6">
    <location>
        <begin position="33"/>
        <end position="56"/>
    </location>
</feature>
<keyword evidence="5 6" id="KW-0472">Membrane</keyword>
<dbReference type="OrthoDB" id="6133115at2759"/>
<dbReference type="InterPro" id="IPR050360">
    <property type="entry name" value="MFS_Sugar_Transporters"/>
</dbReference>
<evidence type="ECO:0000256" key="1">
    <source>
        <dbReference type="ARBA" id="ARBA00004141"/>
    </source>
</evidence>
<dbReference type="InterPro" id="IPR020846">
    <property type="entry name" value="MFS_dom"/>
</dbReference>
<evidence type="ECO:0000259" key="7">
    <source>
        <dbReference type="PROSITE" id="PS50850"/>
    </source>
</evidence>
<dbReference type="InterPro" id="IPR005828">
    <property type="entry name" value="MFS_sugar_transport-like"/>
</dbReference>
<evidence type="ECO:0000256" key="3">
    <source>
        <dbReference type="ARBA" id="ARBA00022692"/>
    </source>
</evidence>
<dbReference type="EMBL" id="PUHQ01000010">
    <property type="protein sequence ID" value="KAG0665205.1"/>
    <property type="molecule type" value="Genomic_DNA"/>
</dbReference>
<dbReference type="GO" id="GO:0016020">
    <property type="term" value="C:membrane"/>
    <property type="evidence" value="ECO:0007669"/>
    <property type="project" value="UniProtKB-SubCell"/>
</dbReference>
<feature type="transmembrane region" description="Helical" evidence="6">
    <location>
        <begin position="327"/>
        <end position="350"/>
    </location>
</feature>
<dbReference type="GO" id="GO:0005351">
    <property type="term" value="F:carbohydrate:proton symporter activity"/>
    <property type="evidence" value="ECO:0007669"/>
    <property type="project" value="TreeGrafter"/>
</dbReference>
<organism evidence="8 9">
    <name type="scientific">Rhodotorula mucilaginosa</name>
    <name type="common">Yeast</name>
    <name type="synonym">Rhodotorula rubra</name>
    <dbReference type="NCBI Taxonomy" id="5537"/>
    <lineage>
        <taxon>Eukaryota</taxon>
        <taxon>Fungi</taxon>
        <taxon>Dikarya</taxon>
        <taxon>Basidiomycota</taxon>
        <taxon>Pucciniomycotina</taxon>
        <taxon>Microbotryomycetes</taxon>
        <taxon>Sporidiobolales</taxon>
        <taxon>Sporidiobolaceae</taxon>
        <taxon>Rhodotorula</taxon>
    </lineage>
</organism>
<evidence type="ECO:0000256" key="5">
    <source>
        <dbReference type="ARBA" id="ARBA00023136"/>
    </source>
</evidence>
<name>A0A9P6W5I2_RHOMI</name>
<evidence type="ECO:0000256" key="4">
    <source>
        <dbReference type="ARBA" id="ARBA00022989"/>
    </source>
</evidence>
<dbReference type="PANTHER" id="PTHR48022:SF64">
    <property type="entry name" value="MAJOR FACILITATOR SUPERFAMILY (MFS) PROFILE DOMAIN-CONTAINING PROTEIN"/>
    <property type="match status" value="1"/>
</dbReference>
<dbReference type="InterPro" id="IPR011701">
    <property type="entry name" value="MFS"/>
</dbReference>
<feature type="transmembrane region" description="Helical" evidence="6">
    <location>
        <begin position="164"/>
        <end position="188"/>
    </location>
</feature>
<protein>
    <recommendedName>
        <fullName evidence="7">Major facilitator superfamily (MFS) profile domain-containing protein</fullName>
    </recommendedName>
</protein>
<dbReference type="Pfam" id="PF00083">
    <property type="entry name" value="Sugar_tr"/>
    <property type="match status" value="1"/>
</dbReference>
<dbReference type="Proteomes" id="UP000777482">
    <property type="component" value="Unassembled WGS sequence"/>
</dbReference>
<sequence>MAPTELDAKAEVLAVPQNNTHRLWWRDPGLRRLAPHLFVLLLGSFVCGYDGSVLNAAFGIDDFLSDMNDPDSNKQGLLSAAISLGYLIGFFPSSWAGDKWGRKWPQLVGSAIVVGACFMQVFAISGWKFFGARILIGFGAAFPLTLGSTHLFELAHPRQAAEMVTLFAAFYWVGAICAAWSTFGSTYIGSNWSPESPRWLCAQGRTEEAHRILAKYHANGDVDDELVQTEMAEITTALELEKTSAFGYLDFLRTAPNRHRLFLCIWIGLIVQWVGNGIISYYLVPILQSVGITSTVQQQGLNGGLQIFNLFVSVIGVIYIQRVPRRTLWLGSTIAMLVLYSMFTAASAVFDKTGNRNAGRAAVAMIFLYNGAYDLSYSIMYYSYVLEVLPYRMRTKGMALSLAVDYGALFFNQYVNPIAFGAIGYRYYYVYIGMIFISLVVIYFTFPETQGLTLEQAAAVLDGGTKARIEEAGKEAAVAMDAKEVEVESL</sequence>
<keyword evidence="4 6" id="KW-1133">Transmembrane helix</keyword>
<evidence type="ECO:0000313" key="9">
    <source>
        <dbReference type="Proteomes" id="UP000777482"/>
    </source>
</evidence>
<dbReference type="Gene3D" id="1.20.1250.20">
    <property type="entry name" value="MFS general substrate transporter like domains"/>
    <property type="match status" value="1"/>
</dbReference>
<evidence type="ECO:0000256" key="2">
    <source>
        <dbReference type="ARBA" id="ARBA00010992"/>
    </source>
</evidence>
<feature type="transmembrane region" description="Helical" evidence="6">
    <location>
        <begin position="362"/>
        <end position="385"/>
    </location>
</feature>